<protein>
    <submittedName>
        <fullName evidence="1">Uncharacterized protein</fullName>
    </submittedName>
</protein>
<dbReference type="EMBL" id="CM007899">
    <property type="protein sequence ID" value="OTG09551.1"/>
    <property type="molecule type" value="Genomic_DNA"/>
</dbReference>
<dbReference type="InParanoid" id="A0A251THP8"/>
<keyword evidence="2" id="KW-1185">Reference proteome</keyword>
<dbReference type="Proteomes" id="UP000215914">
    <property type="component" value="Chromosome 10"/>
</dbReference>
<evidence type="ECO:0000313" key="1">
    <source>
        <dbReference type="EMBL" id="OTG09551.1"/>
    </source>
</evidence>
<dbReference type="AlphaFoldDB" id="A0A251THP8"/>
<reference evidence="2" key="1">
    <citation type="journal article" date="2017" name="Nature">
        <title>The sunflower genome provides insights into oil metabolism, flowering and Asterid evolution.</title>
        <authorList>
            <person name="Badouin H."/>
            <person name="Gouzy J."/>
            <person name="Grassa C.J."/>
            <person name="Murat F."/>
            <person name="Staton S.E."/>
            <person name="Cottret L."/>
            <person name="Lelandais-Briere C."/>
            <person name="Owens G.L."/>
            <person name="Carrere S."/>
            <person name="Mayjonade B."/>
            <person name="Legrand L."/>
            <person name="Gill N."/>
            <person name="Kane N.C."/>
            <person name="Bowers J.E."/>
            <person name="Hubner S."/>
            <person name="Bellec A."/>
            <person name="Berard A."/>
            <person name="Berges H."/>
            <person name="Blanchet N."/>
            <person name="Boniface M.C."/>
            <person name="Brunel D."/>
            <person name="Catrice O."/>
            <person name="Chaidir N."/>
            <person name="Claudel C."/>
            <person name="Donnadieu C."/>
            <person name="Faraut T."/>
            <person name="Fievet G."/>
            <person name="Helmstetter N."/>
            <person name="King M."/>
            <person name="Knapp S.J."/>
            <person name="Lai Z."/>
            <person name="Le Paslier M.C."/>
            <person name="Lippi Y."/>
            <person name="Lorenzon L."/>
            <person name="Mandel J.R."/>
            <person name="Marage G."/>
            <person name="Marchand G."/>
            <person name="Marquand E."/>
            <person name="Bret-Mestries E."/>
            <person name="Morien E."/>
            <person name="Nambeesan S."/>
            <person name="Nguyen T."/>
            <person name="Pegot-Espagnet P."/>
            <person name="Pouilly N."/>
            <person name="Raftis F."/>
            <person name="Sallet E."/>
            <person name="Schiex T."/>
            <person name="Thomas J."/>
            <person name="Vandecasteele C."/>
            <person name="Vares D."/>
            <person name="Vear F."/>
            <person name="Vautrin S."/>
            <person name="Crespi M."/>
            <person name="Mangin B."/>
            <person name="Burke J.M."/>
            <person name="Salse J."/>
            <person name="Munos S."/>
            <person name="Vincourt P."/>
            <person name="Rieseberg L.H."/>
            <person name="Langlade N.B."/>
        </authorList>
    </citation>
    <scope>NUCLEOTIDE SEQUENCE [LARGE SCALE GENOMIC DNA]</scope>
    <source>
        <strain evidence="2">cv. SF193</strain>
    </source>
</reference>
<accession>A0A251THP8</accession>
<organism evidence="1 2">
    <name type="scientific">Helianthus annuus</name>
    <name type="common">Common sunflower</name>
    <dbReference type="NCBI Taxonomy" id="4232"/>
    <lineage>
        <taxon>Eukaryota</taxon>
        <taxon>Viridiplantae</taxon>
        <taxon>Streptophyta</taxon>
        <taxon>Embryophyta</taxon>
        <taxon>Tracheophyta</taxon>
        <taxon>Spermatophyta</taxon>
        <taxon>Magnoliopsida</taxon>
        <taxon>eudicotyledons</taxon>
        <taxon>Gunneridae</taxon>
        <taxon>Pentapetalae</taxon>
        <taxon>asterids</taxon>
        <taxon>campanulids</taxon>
        <taxon>Asterales</taxon>
        <taxon>Asteraceae</taxon>
        <taxon>Asteroideae</taxon>
        <taxon>Heliantheae alliance</taxon>
        <taxon>Heliantheae</taxon>
        <taxon>Helianthus</taxon>
    </lineage>
</organism>
<gene>
    <name evidence="1" type="ORF">HannXRQ_Chr10g0277711</name>
</gene>
<evidence type="ECO:0000313" key="2">
    <source>
        <dbReference type="Proteomes" id="UP000215914"/>
    </source>
</evidence>
<sequence>MLIFEGYVSFTLTFMDRRDFRAGGLTESSLSILWGLEVTRAYSECCILSFTFEIHEGSMRVMVKDGRDKTATLNILNGYSNSRGIGVKIIFRQHSRKVSLESLAWKLEGYLTLLLHTCFKYIISCFESCELKLTLVYGLTHYQEHLHFLFNSVLRLSHIMLLSGIE</sequence>
<proteinExistence type="predicted"/>
<name>A0A251THP8_HELAN</name>